<dbReference type="NCBIfam" id="TIGR00220">
    <property type="entry name" value="mscL"/>
    <property type="match status" value="1"/>
</dbReference>
<evidence type="ECO:0000256" key="5">
    <source>
        <dbReference type="ARBA" id="ARBA00022692"/>
    </source>
</evidence>
<keyword evidence="7" id="KW-0406">Ion transport</keyword>
<dbReference type="InterPro" id="IPR001185">
    <property type="entry name" value="MS_channel"/>
</dbReference>
<dbReference type="PROSITE" id="PS01327">
    <property type="entry name" value="MSCL"/>
    <property type="match status" value="1"/>
</dbReference>
<evidence type="ECO:0000313" key="11">
    <source>
        <dbReference type="EMBL" id="MPN22752.1"/>
    </source>
</evidence>
<keyword evidence="9" id="KW-0407">Ion channel</keyword>
<organism evidence="11">
    <name type="scientific">bioreactor metagenome</name>
    <dbReference type="NCBI Taxonomy" id="1076179"/>
    <lineage>
        <taxon>unclassified sequences</taxon>
        <taxon>metagenomes</taxon>
        <taxon>ecological metagenomes</taxon>
    </lineage>
</organism>
<evidence type="ECO:0000256" key="8">
    <source>
        <dbReference type="ARBA" id="ARBA00023136"/>
    </source>
</evidence>
<protein>
    <submittedName>
        <fullName evidence="11">Large-conductance mechanosensitive channel</fullName>
    </submittedName>
</protein>
<evidence type="ECO:0000256" key="10">
    <source>
        <dbReference type="SAM" id="Phobius"/>
    </source>
</evidence>
<comment type="similarity">
    <text evidence="2">Belongs to the MscL family.</text>
</comment>
<dbReference type="SUPFAM" id="SSF81330">
    <property type="entry name" value="Gated mechanosensitive channel"/>
    <property type="match status" value="1"/>
</dbReference>
<evidence type="ECO:0000256" key="6">
    <source>
        <dbReference type="ARBA" id="ARBA00022989"/>
    </source>
</evidence>
<gene>
    <name evidence="11" type="primary">mscL_38</name>
    <name evidence="11" type="ORF">SDC9_170135</name>
</gene>
<keyword evidence="8 10" id="KW-0472">Membrane</keyword>
<sequence>MAYQGRYICAQNEWGDKHMKKFLDEFKAFAMKGNVIDLAVGVIIGGAFGKIVSSLVNDLFMPILGLLTGGKSVANLFIQLGKSDTAYATYQLANEAGVSTLNYGMFIQTVIDFLIVAFFIFLFVKAISKLQKKKEAAPAPVVRKCDFCLEPVADAATRCPHCTSELKVKGKA</sequence>
<dbReference type="HAMAP" id="MF_00115">
    <property type="entry name" value="MscL"/>
    <property type="match status" value="1"/>
</dbReference>
<evidence type="ECO:0000256" key="1">
    <source>
        <dbReference type="ARBA" id="ARBA00004651"/>
    </source>
</evidence>
<keyword evidence="4" id="KW-1003">Cell membrane</keyword>
<evidence type="ECO:0000256" key="4">
    <source>
        <dbReference type="ARBA" id="ARBA00022475"/>
    </source>
</evidence>
<feature type="transmembrane region" description="Helical" evidence="10">
    <location>
        <begin position="35"/>
        <end position="56"/>
    </location>
</feature>
<accession>A0A645G9V0</accession>
<dbReference type="Gene3D" id="1.10.1200.120">
    <property type="entry name" value="Large-conductance mechanosensitive channel, MscL, domain 1"/>
    <property type="match status" value="1"/>
</dbReference>
<dbReference type="InterPro" id="IPR037673">
    <property type="entry name" value="MSC/AndL"/>
</dbReference>
<reference evidence="11" key="1">
    <citation type="submission" date="2019-08" db="EMBL/GenBank/DDBJ databases">
        <authorList>
            <person name="Kucharzyk K."/>
            <person name="Murdoch R.W."/>
            <person name="Higgins S."/>
            <person name="Loffler F."/>
        </authorList>
    </citation>
    <scope>NUCLEOTIDE SEQUENCE</scope>
</reference>
<keyword evidence="5 10" id="KW-0812">Transmembrane</keyword>
<keyword evidence="3" id="KW-0813">Transport</keyword>
<feature type="transmembrane region" description="Helical" evidence="10">
    <location>
        <begin position="105"/>
        <end position="124"/>
    </location>
</feature>
<dbReference type="GO" id="GO:0005886">
    <property type="term" value="C:plasma membrane"/>
    <property type="evidence" value="ECO:0007669"/>
    <property type="project" value="UniProtKB-SubCell"/>
</dbReference>
<dbReference type="InterPro" id="IPR036019">
    <property type="entry name" value="MscL_channel"/>
</dbReference>
<proteinExistence type="inferred from homology"/>
<evidence type="ECO:0000256" key="3">
    <source>
        <dbReference type="ARBA" id="ARBA00022448"/>
    </source>
</evidence>
<evidence type="ECO:0000256" key="7">
    <source>
        <dbReference type="ARBA" id="ARBA00023065"/>
    </source>
</evidence>
<comment type="caution">
    <text evidence="11">The sequence shown here is derived from an EMBL/GenBank/DDBJ whole genome shotgun (WGS) entry which is preliminary data.</text>
</comment>
<dbReference type="PANTHER" id="PTHR30266:SF2">
    <property type="entry name" value="LARGE-CONDUCTANCE MECHANOSENSITIVE CHANNEL"/>
    <property type="match status" value="1"/>
</dbReference>
<dbReference type="Pfam" id="PF01741">
    <property type="entry name" value="MscL"/>
    <property type="match status" value="1"/>
</dbReference>
<comment type="subcellular location">
    <subcellularLocation>
        <location evidence="1">Cell membrane</location>
        <topology evidence="1">Multi-pass membrane protein</topology>
    </subcellularLocation>
</comment>
<keyword evidence="6 10" id="KW-1133">Transmembrane helix</keyword>
<dbReference type="PRINTS" id="PR01264">
    <property type="entry name" value="MECHCHANNEL"/>
</dbReference>
<dbReference type="AlphaFoldDB" id="A0A645G9V0"/>
<dbReference type="GO" id="GO:0008381">
    <property type="term" value="F:mechanosensitive monoatomic ion channel activity"/>
    <property type="evidence" value="ECO:0007669"/>
    <property type="project" value="InterPro"/>
</dbReference>
<dbReference type="NCBIfam" id="NF001843">
    <property type="entry name" value="PRK00567.1-4"/>
    <property type="match status" value="1"/>
</dbReference>
<dbReference type="EMBL" id="VSSQ01071059">
    <property type="protein sequence ID" value="MPN22752.1"/>
    <property type="molecule type" value="Genomic_DNA"/>
</dbReference>
<name>A0A645G9V0_9ZZZZ</name>
<evidence type="ECO:0000256" key="9">
    <source>
        <dbReference type="ARBA" id="ARBA00023303"/>
    </source>
</evidence>
<dbReference type="PANTHER" id="PTHR30266">
    <property type="entry name" value="MECHANOSENSITIVE CHANNEL MSCL"/>
    <property type="match status" value="1"/>
</dbReference>
<dbReference type="InterPro" id="IPR019823">
    <property type="entry name" value="Mechanosensitive_channel_CS"/>
</dbReference>
<evidence type="ECO:0000256" key="2">
    <source>
        <dbReference type="ARBA" id="ARBA00007254"/>
    </source>
</evidence>